<name>A0A834R739_SARSC</name>
<keyword evidence="7 13" id="KW-0547">Nucleotide-binding</keyword>
<comment type="cofactor">
    <cofactor evidence="13">
        <name>Mg(2+)</name>
        <dbReference type="ChEBI" id="CHEBI:18420"/>
    </cofactor>
    <cofactor evidence="13">
        <name>Mn(2+)</name>
        <dbReference type="ChEBI" id="CHEBI:29035"/>
    </cofactor>
</comment>
<dbReference type="GO" id="GO:0005524">
    <property type="term" value="F:ATP binding"/>
    <property type="evidence" value="ECO:0007669"/>
    <property type="project" value="UniProtKB-UniRule"/>
</dbReference>
<evidence type="ECO:0000256" key="12">
    <source>
        <dbReference type="ARBA" id="ARBA00023170"/>
    </source>
</evidence>
<dbReference type="InterPro" id="IPR000333">
    <property type="entry name" value="TGFB_receptor"/>
</dbReference>
<keyword evidence="8 13" id="KW-0418">Kinase</keyword>
<dbReference type="Proteomes" id="UP000070412">
    <property type="component" value="Unassembled WGS sequence"/>
</dbReference>
<evidence type="ECO:0000259" key="14">
    <source>
        <dbReference type="PROSITE" id="PS50011"/>
    </source>
</evidence>
<keyword evidence="4 13" id="KW-0808">Transferase</keyword>
<keyword evidence="13" id="KW-0479">Metal-binding</keyword>
<keyword evidence="6" id="KW-0732">Signal</keyword>
<dbReference type="EC" id="2.7.11.30" evidence="13"/>
<evidence type="ECO:0000256" key="11">
    <source>
        <dbReference type="ARBA" id="ARBA00023136"/>
    </source>
</evidence>
<reference evidence="17" key="1">
    <citation type="journal article" date="2020" name="PLoS Negl. Trop. Dis.">
        <title>High-quality nuclear genome for Sarcoptes scabiei-A critical resource for a neglected parasite.</title>
        <authorList>
            <person name="Korhonen P.K."/>
            <person name="Gasser R.B."/>
            <person name="Ma G."/>
            <person name="Wang T."/>
            <person name="Stroehlein A.J."/>
            <person name="Young N.D."/>
            <person name="Ang C.S."/>
            <person name="Fernando D.D."/>
            <person name="Lu H.C."/>
            <person name="Taylor S."/>
            <person name="Reynolds S.L."/>
            <person name="Mofiz E."/>
            <person name="Najaraj S.H."/>
            <person name="Gowda H."/>
            <person name="Madugundu A."/>
            <person name="Renuse S."/>
            <person name="Holt D."/>
            <person name="Pandey A."/>
            <person name="Papenfuss A.T."/>
            <person name="Fischer K."/>
        </authorList>
    </citation>
    <scope>NUCLEOTIDE SEQUENCE [LARGE SCALE GENOMIC DNA]</scope>
</reference>
<evidence type="ECO:0000256" key="13">
    <source>
        <dbReference type="RuleBase" id="RU361271"/>
    </source>
</evidence>
<evidence type="ECO:0000313" key="15">
    <source>
        <dbReference type="EMBL" id="KAF7489936.1"/>
    </source>
</evidence>
<dbReference type="CDD" id="cd23615">
    <property type="entry name" value="TFP_LU_ECD_ACVR2"/>
    <property type="match status" value="1"/>
</dbReference>
<organism evidence="15">
    <name type="scientific">Sarcoptes scabiei</name>
    <name type="common">Itch mite</name>
    <name type="synonym">Acarus scabiei</name>
    <dbReference type="NCBI Taxonomy" id="52283"/>
    <lineage>
        <taxon>Eukaryota</taxon>
        <taxon>Metazoa</taxon>
        <taxon>Ecdysozoa</taxon>
        <taxon>Arthropoda</taxon>
        <taxon>Chelicerata</taxon>
        <taxon>Arachnida</taxon>
        <taxon>Acari</taxon>
        <taxon>Acariformes</taxon>
        <taxon>Sarcoptiformes</taxon>
        <taxon>Astigmata</taxon>
        <taxon>Psoroptidia</taxon>
        <taxon>Sarcoptoidea</taxon>
        <taxon>Sarcoptidae</taxon>
        <taxon>Sarcoptinae</taxon>
        <taxon>Sarcoptes</taxon>
    </lineage>
</organism>
<dbReference type="OrthoDB" id="547665at2759"/>
<dbReference type="GO" id="GO:0046872">
    <property type="term" value="F:metal ion binding"/>
    <property type="evidence" value="ECO:0007669"/>
    <property type="project" value="UniProtKB-KW"/>
</dbReference>
<feature type="transmembrane region" description="Helical" evidence="13">
    <location>
        <begin position="55"/>
        <end position="74"/>
    </location>
</feature>
<dbReference type="GO" id="GO:0071363">
    <property type="term" value="P:cellular response to growth factor stimulus"/>
    <property type="evidence" value="ECO:0007669"/>
    <property type="project" value="TreeGrafter"/>
</dbReference>
<comment type="catalytic activity">
    <reaction evidence="13">
        <text>L-threonyl-[receptor-protein] + ATP = O-phospho-L-threonyl-[receptor-protein] + ADP + H(+)</text>
        <dbReference type="Rhea" id="RHEA:44880"/>
        <dbReference type="Rhea" id="RHEA-COMP:11024"/>
        <dbReference type="Rhea" id="RHEA-COMP:11025"/>
        <dbReference type="ChEBI" id="CHEBI:15378"/>
        <dbReference type="ChEBI" id="CHEBI:30013"/>
        <dbReference type="ChEBI" id="CHEBI:30616"/>
        <dbReference type="ChEBI" id="CHEBI:61977"/>
        <dbReference type="ChEBI" id="CHEBI:456216"/>
        <dbReference type="EC" id="2.7.11.30"/>
    </reaction>
</comment>
<keyword evidence="11 13" id="KW-0472">Membrane</keyword>
<evidence type="ECO:0000256" key="1">
    <source>
        <dbReference type="ARBA" id="ARBA00004479"/>
    </source>
</evidence>
<dbReference type="InterPro" id="IPR008271">
    <property type="entry name" value="Ser/Thr_kinase_AS"/>
</dbReference>
<gene>
    <name evidence="15" type="ORF">SSS_5339</name>
</gene>
<keyword evidence="3 13" id="KW-0723">Serine/threonine-protein kinase</keyword>
<evidence type="ECO:0000313" key="17">
    <source>
        <dbReference type="Proteomes" id="UP000070412"/>
    </source>
</evidence>
<evidence type="ECO:0000313" key="16">
    <source>
        <dbReference type="EnsemblMetazoa" id="KAF7489936.1"/>
    </source>
</evidence>
<keyword evidence="12 13" id="KW-0675">Receptor</keyword>
<dbReference type="SUPFAM" id="SSF56112">
    <property type="entry name" value="Protein kinase-like (PK-like)"/>
    <property type="match status" value="1"/>
</dbReference>
<comment type="caution">
    <text evidence="13">Lacks conserved residue(s) required for the propagation of feature annotation.</text>
</comment>
<dbReference type="PROSITE" id="PS50011">
    <property type="entry name" value="PROTEIN_KINASE_DOM"/>
    <property type="match status" value="1"/>
</dbReference>
<evidence type="ECO:0000256" key="7">
    <source>
        <dbReference type="ARBA" id="ARBA00022741"/>
    </source>
</evidence>
<dbReference type="Gene3D" id="2.10.60.10">
    <property type="entry name" value="CD59"/>
    <property type="match status" value="1"/>
</dbReference>
<comment type="similarity">
    <text evidence="2 13">Belongs to the protein kinase superfamily. TKL Ser/Thr protein kinase family. TGFB receptor subfamily.</text>
</comment>
<dbReference type="Gene3D" id="1.10.510.10">
    <property type="entry name" value="Transferase(Phosphotransferase) domain 1"/>
    <property type="match status" value="1"/>
</dbReference>
<dbReference type="GO" id="GO:0048179">
    <property type="term" value="C:activin receptor complex"/>
    <property type="evidence" value="ECO:0007669"/>
    <property type="project" value="TreeGrafter"/>
</dbReference>
<sequence length="626" mass="70923">MDDLQTEIILDFRQNSLLSLSPSLLSNFDVNQSEFLYDHHQNHFQNRFSRLSSRIFNISNMLLSILIFSVYFSVSGAINLSTISDPSLSSSHSRSKHSLSELTYNNRKDLLPYNENDPYSDDDSIVKCFYYNQTLCRDSNNQEGCGQTIQVCHPIDVSDHSQKGQAYCYALWRNSTSEGVQMVFKGCWFGSSHSCSNEEHGSKFCVPTHPPKQKNLNFCCCQGTFCNREIEQMPEIYAHSTESLEQDIIENTMERHGHADPLANIKIYVFLFITIIFFVFIGIVIAVFVGKCPKKPNSNDVVTNEPLLEVSNSVTTGYIGTHPIQLEKALAHGKFGTVWHATDGANKSIAVKIFSVQDRNSWQIEKDIYNLPRMQHNNILKYLGAERRGEGLDVEYWIITEYHPNGSLHEYLKSHTVNWKQLLTIIQGIGRGLAHLHSISGATINQEAKPSIAHRDFKSKNVLLGCNFRACIADFGLALVFYPNTTCGDAHGQVGTRRYMAPEVLEGAINFTSESFLKIDMYACGLVMWELISRCCFGEFICQNYALPFENEVGLNPSIEDMQEIVAQQKKRPKIQESWYKHPGMASIVNTIQDCWDQEAEARISAETICERINSLILSNESQSNI</sequence>
<dbReference type="PANTHER" id="PTHR23255">
    <property type="entry name" value="TRANSFORMING GROWTH FACTOR-BETA RECEPTOR TYPE I AND II"/>
    <property type="match status" value="1"/>
</dbReference>
<dbReference type="GO" id="GO:0017002">
    <property type="term" value="F:activin receptor activity"/>
    <property type="evidence" value="ECO:0007669"/>
    <property type="project" value="TreeGrafter"/>
</dbReference>
<dbReference type="EnsemblMetazoa" id="SSS_5339s_mrna">
    <property type="protein sequence ID" value="KAF7489936.1"/>
    <property type="gene ID" value="SSS_5339"/>
</dbReference>
<feature type="domain" description="Protein kinase" evidence="14">
    <location>
        <begin position="324"/>
        <end position="617"/>
    </location>
</feature>
<evidence type="ECO:0000256" key="10">
    <source>
        <dbReference type="ARBA" id="ARBA00022989"/>
    </source>
</evidence>
<protein>
    <recommendedName>
        <fullName evidence="13">Serine/threonine-protein kinase receptor</fullName>
        <ecNumber evidence="13">2.7.11.30</ecNumber>
    </recommendedName>
</protein>
<comment type="subcellular location">
    <subcellularLocation>
        <location evidence="1 13">Membrane</location>
        <topology evidence="1 13">Single-pass type I membrane protein</topology>
    </subcellularLocation>
</comment>
<evidence type="ECO:0000256" key="8">
    <source>
        <dbReference type="ARBA" id="ARBA00022777"/>
    </source>
</evidence>
<keyword evidence="13" id="KW-0460">Magnesium</keyword>
<keyword evidence="5 13" id="KW-0812">Transmembrane</keyword>
<evidence type="ECO:0000256" key="2">
    <source>
        <dbReference type="ARBA" id="ARBA00009605"/>
    </source>
</evidence>
<dbReference type="InterPro" id="IPR000719">
    <property type="entry name" value="Prot_kinase_dom"/>
</dbReference>
<dbReference type="AlphaFoldDB" id="A0A834R739"/>
<proteinExistence type="inferred from homology"/>
<dbReference type="Gene3D" id="3.30.200.20">
    <property type="entry name" value="Phosphorylase Kinase, domain 1"/>
    <property type="match status" value="1"/>
</dbReference>
<dbReference type="SUPFAM" id="SSF57302">
    <property type="entry name" value="Snake toxin-like"/>
    <property type="match status" value="1"/>
</dbReference>
<dbReference type="PRINTS" id="PR00653">
    <property type="entry name" value="ACTIVIN2R"/>
</dbReference>
<dbReference type="InterPro" id="IPR045860">
    <property type="entry name" value="Snake_toxin-like_sf"/>
</dbReference>
<dbReference type="InterPro" id="IPR011009">
    <property type="entry name" value="Kinase-like_dom_sf"/>
</dbReference>
<accession>A0A834R739</accession>
<dbReference type="PANTHER" id="PTHR23255:SF98">
    <property type="entry name" value="SERINE_THREONINE-PROTEIN KINASE RECEPTOR"/>
    <property type="match status" value="1"/>
</dbReference>
<evidence type="ECO:0000256" key="3">
    <source>
        <dbReference type="ARBA" id="ARBA00022527"/>
    </source>
</evidence>
<keyword evidence="9 13" id="KW-0067">ATP-binding</keyword>
<keyword evidence="13" id="KW-0464">Manganese</keyword>
<feature type="transmembrane region" description="Helical" evidence="13">
    <location>
        <begin position="267"/>
        <end position="289"/>
    </location>
</feature>
<reference evidence="16" key="3">
    <citation type="submission" date="2022-06" db="UniProtKB">
        <authorList>
            <consortium name="EnsemblMetazoa"/>
        </authorList>
    </citation>
    <scope>IDENTIFICATION</scope>
</reference>
<dbReference type="EMBL" id="WVUK01000063">
    <property type="protein sequence ID" value="KAF7489936.1"/>
    <property type="molecule type" value="Genomic_DNA"/>
</dbReference>
<dbReference type="OMA" id="ILALWMY"/>
<evidence type="ECO:0000256" key="4">
    <source>
        <dbReference type="ARBA" id="ARBA00022679"/>
    </source>
</evidence>
<dbReference type="Pfam" id="PF00069">
    <property type="entry name" value="Pkinase"/>
    <property type="match status" value="1"/>
</dbReference>
<evidence type="ECO:0000256" key="5">
    <source>
        <dbReference type="ARBA" id="ARBA00022692"/>
    </source>
</evidence>
<keyword evidence="10 13" id="KW-1133">Transmembrane helix</keyword>
<dbReference type="FunFam" id="3.30.200.20:FF:000094">
    <property type="entry name" value="Serine/threonine-protein kinase receptor"/>
    <property type="match status" value="1"/>
</dbReference>
<dbReference type="GO" id="GO:0048185">
    <property type="term" value="F:activin binding"/>
    <property type="evidence" value="ECO:0007669"/>
    <property type="project" value="TreeGrafter"/>
</dbReference>
<evidence type="ECO:0000256" key="6">
    <source>
        <dbReference type="ARBA" id="ARBA00022729"/>
    </source>
</evidence>
<dbReference type="PROSITE" id="PS00108">
    <property type="entry name" value="PROTEIN_KINASE_ST"/>
    <property type="match status" value="1"/>
</dbReference>
<reference evidence="15" key="2">
    <citation type="submission" date="2020-01" db="EMBL/GenBank/DDBJ databases">
        <authorList>
            <person name="Korhonen P.K.K."/>
            <person name="Guangxu M.G."/>
            <person name="Wang T.W."/>
            <person name="Stroehlein A.J.S."/>
            <person name="Young N.D."/>
            <person name="Ang C.-S.A."/>
            <person name="Fernando D.W.F."/>
            <person name="Lu H.L."/>
            <person name="Taylor S.T."/>
            <person name="Ehtesham M.E.M."/>
            <person name="Najaraj S.H.N."/>
            <person name="Harsha G.H.G."/>
            <person name="Madugundu A.M."/>
            <person name="Renuse S.R."/>
            <person name="Holt D.H."/>
            <person name="Pandey A.P."/>
            <person name="Papenfuss A.P."/>
            <person name="Gasser R.B.G."/>
            <person name="Fischer K.F."/>
        </authorList>
    </citation>
    <scope>NUCLEOTIDE SEQUENCE</scope>
    <source>
        <strain evidence="15">SSS_KF_BRIS2020</strain>
    </source>
</reference>
<keyword evidence="17" id="KW-1185">Reference proteome</keyword>
<evidence type="ECO:0000256" key="9">
    <source>
        <dbReference type="ARBA" id="ARBA00022840"/>
    </source>
</evidence>